<evidence type="ECO:0000256" key="2">
    <source>
        <dbReference type="ARBA" id="ARBA00001974"/>
    </source>
</evidence>
<dbReference type="EC" id="1.1.5.4" evidence="8"/>
<name>L7LKH0_9ACTN</name>
<evidence type="ECO:0000313" key="9">
    <source>
        <dbReference type="EMBL" id="GAC61635.1"/>
    </source>
</evidence>
<gene>
    <name evidence="8 9" type="primary">mqo</name>
    <name evidence="9" type="ORF">GSI01S_19_00990</name>
</gene>
<keyword evidence="5 8" id="KW-0285">Flavoprotein</keyword>
<comment type="cofactor">
    <cofactor evidence="2 8">
        <name>FAD</name>
        <dbReference type="ChEBI" id="CHEBI:57692"/>
    </cofactor>
</comment>
<evidence type="ECO:0000256" key="3">
    <source>
        <dbReference type="ARBA" id="ARBA00005012"/>
    </source>
</evidence>
<dbReference type="InterPro" id="IPR006231">
    <property type="entry name" value="MQO"/>
</dbReference>
<dbReference type="GO" id="GO:0006099">
    <property type="term" value="P:tricarboxylic acid cycle"/>
    <property type="evidence" value="ECO:0007669"/>
    <property type="project" value="UniProtKB-UniRule"/>
</dbReference>
<dbReference type="SUPFAM" id="SSF51905">
    <property type="entry name" value="FAD/NAD(P)-binding domain"/>
    <property type="match status" value="1"/>
</dbReference>
<sequence length="491" mass="53435">MRIRTAAVDLPDADVVLVGAGIMSATLASMLGHLEPEWSVVVLEAADRAATESSDPWNNAGTGHSGFCELNYMPDPEDSAKAESIAAQFLLTREWWAHLAAAGGLDPASFIHTTGHLSVVFDGDTDYLRRRHATLRRSPLFDRLEFTDDPATVGAWAPLVTDGRAPGPIAATRHPDGTDVDFGALSTGLLETSGAEVLFGHRVRRIARDAHGRSTVTGRGRAGRFRIRARHVFVGAGGQALRQLQKAKLDEVSRYGVLPVGAAFLRCDAPEVVARHDGKVYGQAPIGAPPMSVPHLDRRTVRGRDHLMFGPYATFSTRLLKGGHLWDFFATLHPRNLWTVMSAAATNLDLVRYLVSELLAGRAKRFAQLQRYLPEARDADWTLVHAGQRAQLVTPGPGVAGVLQQGTELIVSADRQVSGLLGASPGASTAVPIMIDLLRRAFPAEWSQRWAEDLHAAVPDLRVEEWTHDDVRRATAETARALRLRPPAEHR</sequence>
<protein>
    <recommendedName>
        <fullName evidence="8">Probable malate:quinone oxidoreductase</fullName>
        <ecNumber evidence="8">1.1.5.4</ecNumber>
    </recommendedName>
    <alternativeName>
        <fullName evidence="8">MQO</fullName>
    </alternativeName>
    <alternativeName>
        <fullName evidence="8">Malate dehydrogenase [quinone]</fullName>
    </alternativeName>
</protein>
<keyword evidence="10" id="KW-1185">Reference proteome</keyword>
<dbReference type="NCBIfam" id="NF003606">
    <property type="entry name" value="PRK05257.2-1"/>
    <property type="match status" value="1"/>
</dbReference>
<comment type="pathway">
    <text evidence="3 8">Carbohydrate metabolism; tricarboxylic acid cycle; oxaloacetate from (S)-malate (quinone route): step 1/1.</text>
</comment>
<reference evidence="9 10" key="1">
    <citation type="submission" date="2012-12" db="EMBL/GenBank/DDBJ databases">
        <title>Whole genome shotgun sequence of Gordonia sihwensis NBRC 108236.</title>
        <authorList>
            <person name="Yoshida I."/>
            <person name="Hosoyama A."/>
            <person name="Tsuchikane K."/>
            <person name="Ando Y."/>
            <person name="Baba S."/>
            <person name="Ohji S."/>
            <person name="Hamada M."/>
            <person name="Tamura T."/>
            <person name="Yamazoe A."/>
            <person name="Yamazaki S."/>
            <person name="Fujita N."/>
        </authorList>
    </citation>
    <scope>NUCLEOTIDE SEQUENCE [LARGE SCALE GENOMIC DNA]</scope>
    <source>
        <strain evidence="9 10">NBRC 108236</strain>
    </source>
</reference>
<dbReference type="eggNOG" id="COG0579">
    <property type="taxonomic scope" value="Bacteria"/>
</dbReference>
<accession>L7LKH0</accession>
<comment type="catalytic activity">
    <reaction evidence="1 8">
        <text>(S)-malate + a quinone = a quinol + oxaloacetate</text>
        <dbReference type="Rhea" id="RHEA:46012"/>
        <dbReference type="ChEBI" id="CHEBI:15589"/>
        <dbReference type="ChEBI" id="CHEBI:16452"/>
        <dbReference type="ChEBI" id="CHEBI:24646"/>
        <dbReference type="ChEBI" id="CHEBI:132124"/>
        <dbReference type="EC" id="1.1.5.4"/>
    </reaction>
</comment>
<dbReference type="EMBL" id="BANU01000019">
    <property type="protein sequence ID" value="GAC61635.1"/>
    <property type="molecule type" value="Genomic_DNA"/>
</dbReference>
<dbReference type="Pfam" id="PF06039">
    <property type="entry name" value="Mqo"/>
    <property type="match status" value="1"/>
</dbReference>
<dbReference type="UniPathway" id="UPA00223">
    <property type="reaction ID" value="UER01008"/>
</dbReference>
<comment type="caution">
    <text evidence="9">The sequence shown here is derived from an EMBL/GenBank/DDBJ whole genome shotgun (WGS) entry which is preliminary data.</text>
</comment>
<keyword evidence="6 8" id="KW-0274">FAD</keyword>
<evidence type="ECO:0000256" key="7">
    <source>
        <dbReference type="ARBA" id="ARBA00023002"/>
    </source>
</evidence>
<evidence type="ECO:0000256" key="4">
    <source>
        <dbReference type="ARBA" id="ARBA00022532"/>
    </source>
</evidence>
<dbReference type="GO" id="GO:0008924">
    <property type="term" value="F:L-malate dehydrogenase (quinone) activity"/>
    <property type="evidence" value="ECO:0007669"/>
    <property type="project" value="UniProtKB-UniRule"/>
</dbReference>
<evidence type="ECO:0000256" key="1">
    <source>
        <dbReference type="ARBA" id="ARBA00001139"/>
    </source>
</evidence>
<evidence type="ECO:0000256" key="6">
    <source>
        <dbReference type="ARBA" id="ARBA00022827"/>
    </source>
</evidence>
<dbReference type="InterPro" id="IPR036188">
    <property type="entry name" value="FAD/NAD-bd_sf"/>
</dbReference>
<dbReference type="Proteomes" id="UP000035083">
    <property type="component" value="Unassembled WGS sequence"/>
</dbReference>
<evidence type="ECO:0000256" key="8">
    <source>
        <dbReference type="HAMAP-Rule" id="MF_00212"/>
    </source>
</evidence>
<organism evidence="9 10">
    <name type="scientific">Gordonia sihwensis NBRC 108236</name>
    <dbReference type="NCBI Taxonomy" id="1223544"/>
    <lineage>
        <taxon>Bacteria</taxon>
        <taxon>Bacillati</taxon>
        <taxon>Actinomycetota</taxon>
        <taxon>Actinomycetes</taxon>
        <taxon>Mycobacteriales</taxon>
        <taxon>Gordoniaceae</taxon>
        <taxon>Gordonia</taxon>
    </lineage>
</organism>
<dbReference type="AlphaFoldDB" id="L7LKH0"/>
<dbReference type="Gene3D" id="3.50.50.60">
    <property type="entry name" value="FAD/NAD(P)-binding domain"/>
    <property type="match status" value="1"/>
</dbReference>
<dbReference type="HAMAP" id="MF_00212">
    <property type="entry name" value="MQO"/>
    <property type="match status" value="1"/>
</dbReference>
<keyword evidence="4 8" id="KW-0816">Tricarboxylic acid cycle</keyword>
<dbReference type="GO" id="GO:0047545">
    <property type="term" value="F:(S)-2-hydroxyglutarate dehydrogenase activity"/>
    <property type="evidence" value="ECO:0007669"/>
    <property type="project" value="TreeGrafter"/>
</dbReference>
<dbReference type="PANTHER" id="PTHR43104">
    <property type="entry name" value="L-2-HYDROXYGLUTARATE DEHYDROGENASE, MITOCHONDRIAL"/>
    <property type="match status" value="1"/>
</dbReference>
<proteinExistence type="inferred from homology"/>
<evidence type="ECO:0000313" key="10">
    <source>
        <dbReference type="Proteomes" id="UP000035083"/>
    </source>
</evidence>
<comment type="similarity">
    <text evidence="8">Belongs to the MQO family.</text>
</comment>
<dbReference type="PANTHER" id="PTHR43104:SF2">
    <property type="entry name" value="L-2-HYDROXYGLUTARATE DEHYDROGENASE, MITOCHONDRIAL"/>
    <property type="match status" value="1"/>
</dbReference>
<keyword evidence="7 8" id="KW-0560">Oxidoreductase</keyword>
<dbReference type="Gene3D" id="3.30.9.10">
    <property type="entry name" value="D-Amino Acid Oxidase, subunit A, domain 2"/>
    <property type="match status" value="1"/>
</dbReference>
<evidence type="ECO:0000256" key="5">
    <source>
        <dbReference type="ARBA" id="ARBA00022630"/>
    </source>
</evidence>
<dbReference type="RefSeq" id="WP_006897037.1">
    <property type="nucleotide sequence ID" value="NZ_BANU01000019.1"/>
</dbReference>